<feature type="domain" description="Rhodopsin" evidence="7">
    <location>
        <begin position="5"/>
        <end position="165"/>
    </location>
</feature>
<dbReference type="GeneID" id="81376584"/>
<keyword evidence="2 6" id="KW-0812">Transmembrane</keyword>
<dbReference type="GO" id="GO:0016020">
    <property type="term" value="C:membrane"/>
    <property type="evidence" value="ECO:0007669"/>
    <property type="project" value="UniProtKB-SubCell"/>
</dbReference>
<evidence type="ECO:0000256" key="5">
    <source>
        <dbReference type="ARBA" id="ARBA00038359"/>
    </source>
</evidence>
<dbReference type="Proteomes" id="UP001147747">
    <property type="component" value="Unassembled WGS sequence"/>
</dbReference>
<dbReference type="OrthoDB" id="4682787at2759"/>
<evidence type="ECO:0000259" key="7">
    <source>
        <dbReference type="Pfam" id="PF20684"/>
    </source>
</evidence>
<feature type="transmembrane region" description="Helical" evidence="6">
    <location>
        <begin position="23"/>
        <end position="45"/>
    </location>
</feature>
<organism evidence="8 9">
    <name type="scientific">Penicillium cosmopolitanum</name>
    <dbReference type="NCBI Taxonomy" id="1131564"/>
    <lineage>
        <taxon>Eukaryota</taxon>
        <taxon>Fungi</taxon>
        <taxon>Dikarya</taxon>
        <taxon>Ascomycota</taxon>
        <taxon>Pezizomycotina</taxon>
        <taxon>Eurotiomycetes</taxon>
        <taxon>Eurotiomycetidae</taxon>
        <taxon>Eurotiales</taxon>
        <taxon>Aspergillaceae</taxon>
        <taxon>Penicillium</taxon>
    </lineage>
</organism>
<dbReference type="InterPro" id="IPR052337">
    <property type="entry name" value="SAT4-like"/>
</dbReference>
<evidence type="ECO:0000256" key="2">
    <source>
        <dbReference type="ARBA" id="ARBA00022692"/>
    </source>
</evidence>
<evidence type="ECO:0000313" key="9">
    <source>
        <dbReference type="Proteomes" id="UP001147747"/>
    </source>
</evidence>
<evidence type="ECO:0000256" key="4">
    <source>
        <dbReference type="ARBA" id="ARBA00023136"/>
    </source>
</evidence>
<comment type="caution">
    <text evidence="8">The sequence shown here is derived from an EMBL/GenBank/DDBJ whole genome shotgun (WGS) entry which is preliminary data.</text>
</comment>
<dbReference type="InterPro" id="IPR049326">
    <property type="entry name" value="Rhodopsin_dom_fungi"/>
</dbReference>
<dbReference type="EMBL" id="JAPZBU010000012">
    <property type="protein sequence ID" value="KAJ5376081.1"/>
    <property type="molecule type" value="Genomic_DNA"/>
</dbReference>
<dbReference type="Pfam" id="PF20684">
    <property type="entry name" value="Fung_rhodopsin"/>
    <property type="match status" value="1"/>
</dbReference>
<name>A0A9W9SCD1_9EURO</name>
<evidence type="ECO:0000256" key="3">
    <source>
        <dbReference type="ARBA" id="ARBA00022989"/>
    </source>
</evidence>
<dbReference type="AlphaFoldDB" id="A0A9W9SCD1"/>
<gene>
    <name evidence="8" type="ORF">N7509_012967</name>
</gene>
<protein>
    <recommendedName>
        <fullName evidence="7">Rhodopsin domain-containing protein</fullName>
    </recommendedName>
</protein>
<reference evidence="8" key="2">
    <citation type="journal article" date="2023" name="IMA Fungus">
        <title>Comparative genomic study of the Penicillium genus elucidates a diverse pangenome and 15 lateral gene transfer events.</title>
        <authorList>
            <person name="Petersen C."/>
            <person name="Sorensen T."/>
            <person name="Nielsen M.R."/>
            <person name="Sondergaard T.E."/>
            <person name="Sorensen J.L."/>
            <person name="Fitzpatrick D.A."/>
            <person name="Frisvad J.C."/>
            <person name="Nielsen K.L."/>
        </authorList>
    </citation>
    <scope>NUCLEOTIDE SEQUENCE</scope>
    <source>
        <strain evidence="8">IBT 29677</strain>
    </source>
</reference>
<comment type="subcellular location">
    <subcellularLocation>
        <location evidence="1">Membrane</location>
        <topology evidence="1">Multi-pass membrane protein</topology>
    </subcellularLocation>
</comment>
<dbReference type="PANTHER" id="PTHR33048:SF93">
    <property type="entry name" value="INTEGRAL MEMBRANE PROTEIN"/>
    <property type="match status" value="1"/>
</dbReference>
<sequence>MATSKGATSVFLMRILVKKWHKIFLWFWTISILLLGVLGCIAVMAQCTPIESLWDSKVPQESCSIDLVTLSYAICSWSAVMDFVLAISPWFALWGLNMKFKEKVNICLSLSLGIIACICGTTGLDAQAVSDDYLYAVTESCIWTNSEITLTIICVSIPPLRPLYRSIRGDNSSNDASQYNHISPYSAQKLSAEKSQRPDYALESLTTTTVHGKTNGNDRFTGPSSGIEGLDTRHILKDQIYETNAIHQTTEVDLSYEDRKGNDVVAVPVKARQHI</sequence>
<dbReference type="RefSeq" id="XP_056481111.1">
    <property type="nucleotide sequence ID" value="XM_056637604.1"/>
</dbReference>
<keyword evidence="9" id="KW-1185">Reference proteome</keyword>
<accession>A0A9W9SCD1</accession>
<evidence type="ECO:0000256" key="6">
    <source>
        <dbReference type="SAM" id="Phobius"/>
    </source>
</evidence>
<feature type="transmembrane region" description="Helical" evidence="6">
    <location>
        <begin position="65"/>
        <end position="92"/>
    </location>
</feature>
<proteinExistence type="inferred from homology"/>
<evidence type="ECO:0000256" key="1">
    <source>
        <dbReference type="ARBA" id="ARBA00004141"/>
    </source>
</evidence>
<keyword evidence="4 6" id="KW-0472">Membrane</keyword>
<comment type="similarity">
    <text evidence="5">Belongs to the SAT4 family.</text>
</comment>
<reference evidence="8" key="1">
    <citation type="submission" date="2022-12" db="EMBL/GenBank/DDBJ databases">
        <authorList>
            <person name="Petersen C."/>
        </authorList>
    </citation>
    <scope>NUCLEOTIDE SEQUENCE</scope>
    <source>
        <strain evidence="8">IBT 29677</strain>
    </source>
</reference>
<dbReference type="PANTHER" id="PTHR33048">
    <property type="entry name" value="PTH11-LIKE INTEGRAL MEMBRANE PROTEIN (AFU_ORTHOLOGUE AFUA_5G11245)"/>
    <property type="match status" value="1"/>
</dbReference>
<feature type="transmembrane region" description="Helical" evidence="6">
    <location>
        <begin position="104"/>
        <end position="124"/>
    </location>
</feature>
<keyword evidence="3 6" id="KW-1133">Transmembrane helix</keyword>
<evidence type="ECO:0000313" key="8">
    <source>
        <dbReference type="EMBL" id="KAJ5376081.1"/>
    </source>
</evidence>